<feature type="non-terminal residue" evidence="2">
    <location>
        <position position="1"/>
    </location>
</feature>
<dbReference type="PROSITE" id="PS50879">
    <property type="entry name" value="RNASE_H_1"/>
    <property type="match status" value="1"/>
</dbReference>
<reference evidence="2" key="1">
    <citation type="submission" date="2023-03" db="EMBL/GenBank/DDBJ databases">
        <title>Massive genome expansion in bonnet fungi (Mycena s.s.) driven by repeated elements and novel gene families across ecological guilds.</title>
        <authorList>
            <consortium name="Lawrence Berkeley National Laboratory"/>
            <person name="Harder C.B."/>
            <person name="Miyauchi S."/>
            <person name="Viragh M."/>
            <person name="Kuo A."/>
            <person name="Thoen E."/>
            <person name="Andreopoulos B."/>
            <person name="Lu D."/>
            <person name="Skrede I."/>
            <person name="Drula E."/>
            <person name="Henrissat B."/>
            <person name="Morin E."/>
            <person name="Kohler A."/>
            <person name="Barry K."/>
            <person name="LaButti K."/>
            <person name="Morin E."/>
            <person name="Salamov A."/>
            <person name="Lipzen A."/>
            <person name="Mereny Z."/>
            <person name="Hegedus B."/>
            <person name="Baldrian P."/>
            <person name="Stursova M."/>
            <person name="Weitz H."/>
            <person name="Taylor A."/>
            <person name="Grigoriev I.V."/>
            <person name="Nagy L.G."/>
            <person name="Martin F."/>
            <person name="Kauserud H."/>
        </authorList>
    </citation>
    <scope>NUCLEOTIDE SEQUENCE</scope>
    <source>
        <strain evidence="2">9284</strain>
    </source>
</reference>
<feature type="non-terminal residue" evidence="2">
    <location>
        <position position="94"/>
    </location>
</feature>
<accession>A0AAD7B7C3</accession>
<dbReference type="GO" id="GO:0003676">
    <property type="term" value="F:nucleic acid binding"/>
    <property type="evidence" value="ECO:0007669"/>
    <property type="project" value="InterPro"/>
</dbReference>
<dbReference type="Proteomes" id="UP001221142">
    <property type="component" value="Unassembled WGS sequence"/>
</dbReference>
<dbReference type="EMBL" id="JARKIF010000031">
    <property type="protein sequence ID" value="KAJ7612275.1"/>
    <property type="molecule type" value="Genomic_DNA"/>
</dbReference>
<dbReference type="Gene3D" id="3.30.420.10">
    <property type="entry name" value="Ribonuclease H-like superfamily/Ribonuclease H"/>
    <property type="match status" value="1"/>
</dbReference>
<comment type="caution">
    <text evidence="2">The sequence shown here is derived from an EMBL/GenBank/DDBJ whole genome shotgun (WGS) entry which is preliminary data.</text>
</comment>
<dbReference type="AlphaFoldDB" id="A0AAD7B7C3"/>
<keyword evidence="3" id="KW-1185">Reference proteome</keyword>
<sequence>VAEGEIEGLLRATERAVNMGATHILVVSDSQAGLRGITSTMPRAGQFRAIQYDTLVRAALAAQPALRITNLWTPAHIGTTGNEFADDAAKAATS</sequence>
<dbReference type="InterPro" id="IPR012337">
    <property type="entry name" value="RNaseH-like_sf"/>
</dbReference>
<proteinExistence type="predicted"/>
<evidence type="ECO:0000313" key="2">
    <source>
        <dbReference type="EMBL" id="KAJ7612275.1"/>
    </source>
</evidence>
<organism evidence="2 3">
    <name type="scientific">Roridomyces roridus</name>
    <dbReference type="NCBI Taxonomy" id="1738132"/>
    <lineage>
        <taxon>Eukaryota</taxon>
        <taxon>Fungi</taxon>
        <taxon>Dikarya</taxon>
        <taxon>Basidiomycota</taxon>
        <taxon>Agaricomycotina</taxon>
        <taxon>Agaricomycetes</taxon>
        <taxon>Agaricomycetidae</taxon>
        <taxon>Agaricales</taxon>
        <taxon>Marasmiineae</taxon>
        <taxon>Mycenaceae</taxon>
        <taxon>Roridomyces</taxon>
    </lineage>
</organism>
<feature type="domain" description="RNase H type-1" evidence="1">
    <location>
        <begin position="1"/>
        <end position="94"/>
    </location>
</feature>
<dbReference type="InterPro" id="IPR002156">
    <property type="entry name" value="RNaseH_domain"/>
</dbReference>
<dbReference type="InterPro" id="IPR036397">
    <property type="entry name" value="RNaseH_sf"/>
</dbReference>
<name>A0AAD7B7C3_9AGAR</name>
<protein>
    <recommendedName>
        <fullName evidence="1">RNase H type-1 domain-containing protein</fullName>
    </recommendedName>
</protein>
<evidence type="ECO:0000259" key="1">
    <source>
        <dbReference type="PROSITE" id="PS50879"/>
    </source>
</evidence>
<gene>
    <name evidence="2" type="ORF">FB45DRAFT_676534</name>
</gene>
<dbReference type="SUPFAM" id="SSF53098">
    <property type="entry name" value="Ribonuclease H-like"/>
    <property type="match status" value="1"/>
</dbReference>
<evidence type="ECO:0000313" key="3">
    <source>
        <dbReference type="Proteomes" id="UP001221142"/>
    </source>
</evidence>
<dbReference type="GO" id="GO:0004523">
    <property type="term" value="F:RNA-DNA hybrid ribonuclease activity"/>
    <property type="evidence" value="ECO:0007669"/>
    <property type="project" value="InterPro"/>
</dbReference>